<name>A0AB35RQT1_9ENTR</name>
<dbReference type="Proteomes" id="UP001286589">
    <property type="component" value="Unassembled WGS sequence"/>
</dbReference>
<reference evidence="1 2" key="1">
    <citation type="submission" date="2023-10" db="EMBL/GenBank/DDBJ databases">
        <title>Phytobacter spp. The emergence of a new genus of hospital-origin enterobacteria encoding carbapenemases in Argentina.</title>
        <authorList>
            <person name="Vay C."/>
            <person name="Almuzara M."/>
            <person name="Traglia G.M."/>
            <person name="Campos J."/>
        </authorList>
    </citation>
    <scope>NUCLEOTIDE SEQUENCE [LARGE SCALE GENOMIC DNA]</scope>
    <source>
        <strain evidence="1 2">CVMA36</strain>
    </source>
</reference>
<gene>
    <name evidence="1" type="ORF">R0H02_18895</name>
</gene>
<proteinExistence type="predicted"/>
<comment type="caution">
    <text evidence="1">The sequence shown here is derived from an EMBL/GenBank/DDBJ whole genome shotgun (WGS) entry which is preliminary data.</text>
</comment>
<accession>A0AB35RQT1</accession>
<keyword evidence="2" id="KW-1185">Reference proteome</keyword>
<protein>
    <submittedName>
        <fullName evidence="1">Imm74 family immunity protein</fullName>
    </submittedName>
</protein>
<evidence type="ECO:0000313" key="1">
    <source>
        <dbReference type="EMBL" id="MDV2864513.1"/>
    </source>
</evidence>
<dbReference type="EMBL" id="JAWJAC010000012">
    <property type="protein sequence ID" value="MDV2864513.1"/>
    <property type="molecule type" value="Genomic_DNA"/>
</dbReference>
<organism evidence="1 2">
    <name type="scientific">Phytobacter ursingii</name>
    <dbReference type="NCBI Taxonomy" id="1972431"/>
    <lineage>
        <taxon>Bacteria</taxon>
        <taxon>Pseudomonadati</taxon>
        <taxon>Pseudomonadota</taxon>
        <taxon>Gammaproteobacteria</taxon>
        <taxon>Enterobacterales</taxon>
        <taxon>Enterobacteriaceae</taxon>
        <taxon>Phytobacter</taxon>
    </lineage>
</organism>
<dbReference type="InterPro" id="IPR028148">
    <property type="entry name" value="Imm74"/>
</dbReference>
<dbReference type="RefSeq" id="WP_229222129.1">
    <property type="nucleotide sequence ID" value="NZ_JAWJAC010000012.1"/>
</dbReference>
<dbReference type="Pfam" id="PF15603">
    <property type="entry name" value="Imm74"/>
    <property type="match status" value="1"/>
</dbReference>
<dbReference type="AlphaFoldDB" id="A0AB35RQT1"/>
<evidence type="ECO:0000313" key="2">
    <source>
        <dbReference type="Proteomes" id="UP001286589"/>
    </source>
</evidence>
<sequence length="79" mass="8992">MTAIMNITGTSSYVILDRDGRKIKAQGERVIGGFYAEINSMQQFEPPHEKTPLTDEIKQQYMDEAIKKTADSQMVIHFV</sequence>